<feature type="compositionally biased region" description="Polar residues" evidence="2">
    <location>
        <begin position="549"/>
        <end position="564"/>
    </location>
</feature>
<accession>A0A843VQ76</accession>
<gene>
    <name evidence="3" type="ORF">Taro_031518</name>
</gene>
<dbReference type="Proteomes" id="UP000652761">
    <property type="component" value="Unassembled WGS sequence"/>
</dbReference>
<keyword evidence="4" id="KW-1185">Reference proteome</keyword>
<evidence type="ECO:0000256" key="1">
    <source>
        <dbReference type="SAM" id="Coils"/>
    </source>
</evidence>
<feature type="compositionally biased region" description="Basic and acidic residues" evidence="2">
    <location>
        <begin position="379"/>
        <end position="406"/>
    </location>
</feature>
<comment type="caution">
    <text evidence="3">The sequence shown here is derived from an EMBL/GenBank/DDBJ whole genome shotgun (WGS) entry which is preliminary data.</text>
</comment>
<organism evidence="3 4">
    <name type="scientific">Colocasia esculenta</name>
    <name type="common">Wild taro</name>
    <name type="synonym">Arum esculentum</name>
    <dbReference type="NCBI Taxonomy" id="4460"/>
    <lineage>
        <taxon>Eukaryota</taxon>
        <taxon>Viridiplantae</taxon>
        <taxon>Streptophyta</taxon>
        <taxon>Embryophyta</taxon>
        <taxon>Tracheophyta</taxon>
        <taxon>Spermatophyta</taxon>
        <taxon>Magnoliopsida</taxon>
        <taxon>Liliopsida</taxon>
        <taxon>Araceae</taxon>
        <taxon>Aroideae</taxon>
        <taxon>Colocasieae</taxon>
        <taxon>Colocasia</taxon>
    </lineage>
</organism>
<dbReference type="OrthoDB" id="1701885at2759"/>
<evidence type="ECO:0000313" key="3">
    <source>
        <dbReference type="EMBL" id="MQL98798.1"/>
    </source>
</evidence>
<sequence length="714" mass="79943">MDLWVAAAAAGAGYLAKYWQNTLEGGESSKHDSLNSADEKPEVLGPFEQHIGRKRAESGSHLFRSLIRRQAAGLSSDADERHSEGSCARVLPERTDPSKSAVGDKLMRSEEYVRDDSSLLSLQPWIFRKEIYQGDGEQMKEIGECPGKCDYNVGQYANALQPHLSPRNAGPVYGFRRNKSSLRSRKIHKYSVKPWSSTENCLIPQLYKDNIDFEEYVFCPFPSPSSPAVRPFLVTDGKQIISKSSFESLHEQVDNGLHQHVNSVVNKVVIGVPPLQISRKPKRKCEESHQRRLNIYDSQHCSKMSQLPDVVERVLFFCLGLNVGVMSNFQSNNRVVEKLSDLLKHSENLVQDLQEELEMKNSLVVEELVNQVSQDDEHHDIFHDNDDKVYSPPDCDSKFPSPEKQRNTLKPPSFSRADVEKEPLSTIEAELEAELERLELNMNAFSLEGRISALAELDPRLTGNVVHGELREDILNGKSRSIDSDGDTNGSSTTPHMGNYSVSPRELSLRLHEIIQSQLEERIKDLETALYLRGKQLHSMEDEKANSRGEFSSSEQGTSSNQESPVLMDQGQDTHHPLCLNLSGDALDAYDEAYEEFLKMTNADEENPSSTTNMSGRIDGDELCSSDQSLSCGIEVGVANETSNSDIFGSEPTWKHIRSGQLSSEAYGAEEVENDEIDGDEEGKMLIQQIVERTRQGSPIVINAQKILSLWTNN</sequence>
<evidence type="ECO:0000313" key="4">
    <source>
        <dbReference type="Proteomes" id="UP000652761"/>
    </source>
</evidence>
<protein>
    <submittedName>
        <fullName evidence="3">Uncharacterized protein</fullName>
    </submittedName>
</protein>
<proteinExistence type="predicted"/>
<reference evidence="3" key="1">
    <citation type="submission" date="2017-07" db="EMBL/GenBank/DDBJ databases">
        <title>Taro Niue Genome Assembly and Annotation.</title>
        <authorList>
            <person name="Atibalentja N."/>
            <person name="Keating K."/>
            <person name="Fields C.J."/>
        </authorList>
    </citation>
    <scope>NUCLEOTIDE SEQUENCE</scope>
    <source>
        <strain evidence="3">Niue_2</strain>
        <tissue evidence="3">Leaf</tissue>
    </source>
</reference>
<dbReference type="GO" id="GO:0008356">
    <property type="term" value="P:asymmetric cell division"/>
    <property type="evidence" value="ECO:0007669"/>
    <property type="project" value="InterPro"/>
</dbReference>
<dbReference type="PANTHER" id="PTHR33476:SF7">
    <property type="entry name" value="EMB|CAB62613.1"/>
    <property type="match status" value="1"/>
</dbReference>
<feature type="region of interest" description="Disordered" evidence="2">
    <location>
        <begin position="379"/>
        <end position="421"/>
    </location>
</feature>
<evidence type="ECO:0000256" key="2">
    <source>
        <dbReference type="SAM" id="MobiDB-lite"/>
    </source>
</evidence>
<name>A0A843VQ76_COLES</name>
<feature type="region of interest" description="Disordered" evidence="2">
    <location>
        <begin position="26"/>
        <end position="49"/>
    </location>
</feature>
<dbReference type="EMBL" id="NMUH01002241">
    <property type="protein sequence ID" value="MQL98798.1"/>
    <property type="molecule type" value="Genomic_DNA"/>
</dbReference>
<dbReference type="PANTHER" id="PTHR33476">
    <property type="entry name" value="EMB|CAB62613.1"/>
    <property type="match status" value="1"/>
</dbReference>
<feature type="compositionally biased region" description="Basic and acidic residues" evidence="2">
    <location>
        <begin position="27"/>
        <end position="42"/>
    </location>
</feature>
<feature type="coiled-coil region" evidence="1">
    <location>
        <begin position="336"/>
        <end position="363"/>
    </location>
</feature>
<feature type="compositionally biased region" description="Polar residues" evidence="2">
    <location>
        <begin position="487"/>
        <end position="501"/>
    </location>
</feature>
<feature type="region of interest" description="Disordered" evidence="2">
    <location>
        <begin position="477"/>
        <end position="501"/>
    </location>
</feature>
<dbReference type="AlphaFoldDB" id="A0A843VQ76"/>
<dbReference type="InterPro" id="IPR040348">
    <property type="entry name" value="POLAR-like"/>
</dbReference>
<keyword evidence="1" id="KW-0175">Coiled coil</keyword>
<feature type="region of interest" description="Disordered" evidence="2">
    <location>
        <begin position="541"/>
        <end position="575"/>
    </location>
</feature>